<evidence type="ECO:0008006" key="4">
    <source>
        <dbReference type="Google" id="ProtNLM"/>
    </source>
</evidence>
<dbReference type="PROSITE" id="PS51257">
    <property type="entry name" value="PROKAR_LIPOPROTEIN"/>
    <property type="match status" value="1"/>
</dbReference>
<feature type="signal peptide" evidence="1">
    <location>
        <begin position="1"/>
        <end position="20"/>
    </location>
</feature>
<keyword evidence="3" id="KW-1185">Reference proteome</keyword>
<gene>
    <name evidence="2" type="ORF">GTP41_23395</name>
</gene>
<name>A0A6N9HNS9_9BURK</name>
<evidence type="ECO:0000256" key="1">
    <source>
        <dbReference type="SAM" id="SignalP"/>
    </source>
</evidence>
<proteinExistence type="predicted"/>
<evidence type="ECO:0000313" key="3">
    <source>
        <dbReference type="Proteomes" id="UP000448575"/>
    </source>
</evidence>
<feature type="chain" id="PRO_5026933832" description="DUF4189 domain-containing protein" evidence="1">
    <location>
        <begin position="21"/>
        <end position="123"/>
    </location>
</feature>
<reference evidence="2 3" key="1">
    <citation type="submission" date="2019-12" db="EMBL/GenBank/DDBJ databases">
        <title>Novel species isolated from a subtropical stream in China.</title>
        <authorList>
            <person name="Lu H."/>
        </authorList>
    </citation>
    <scope>NUCLEOTIDE SEQUENCE [LARGE SCALE GENOMIC DNA]</scope>
    <source>
        <strain evidence="2 3">DS3</strain>
    </source>
</reference>
<organism evidence="2 3">
    <name type="scientific">Pseudoduganella guangdongensis</name>
    <dbReference type="NCBI Taxonomy" id="2692179"/>
    <lineage>
        <taxon>Bacteria</taxon>
        <taxon>Pseudomonadati</taxon>
        <taxon>Pseudomonadota</taxon>
        <taxon>Betaproteobacteria</taxon>
        <taxon>Burkholderiales</taxon>
        <taxon>Oxalobacteraceae</taxon>
        <taxon>Telluria group</taxon>
        <taxon>Pseudoduganella</taxon>
    </lineage>
</organism>
<comment type="caution">
    <text evidence="2">The sequence shown here is derived from an EMBL/GenBank/DDBJ whole genome shotgun (WGS) entry which is preliminary data.</text>
</comment>
<dbReference type="RefSeq" id="WP_161027998.1">
    <property type="nucleotide sequence ID" value="NZ_WWCJ01000024.1"/>
</dbReference>
<dbReference type="Proteomes" id="UP000448575">
    <property type="component" value="Unassembled WGS sequence"/>
</dbReference>
<keyword evidence="1" id="KW-0732">Signal</keyword>
<evidence type="ECO:0000313" key="2">
    <source>
        <dbReference type="EMBL" id="MYN05046.1"/>
    </source>
</evidence>
<sequence>MMKRLAFLLACLAASACVQAAPAADTLHQLRALEREAACSTDQQCRSVALGAKSCGGPEAYMAYSTAKVSPEKVQALAERYREERKAANQASGLVSDCRYLMDPGAQCRAGRCQLRSGAIPVD</sequence>
<dbReference type="EMBL" id="WWCJ01000024">
    <property type="protein sequence ID" value="MYN05046.1"/>
    <property type="molecule type" value="Genomic_DNA"/>
</dbReference>
<protein>
    <recommendedName>
        <fullName evidence="4">DUF4189 domain-containing protein</fullName>
    </recommendedName>
</protein>
<dbReference type="AlphaFoldDB" id="A0A6N9HNS9"/>
<accession>A0A6N9HNS9</accession>